<dbReference type="EMBL" id="DS999411">
    <property type="protein sequence ID" value="EED36930.1"/>
    <property type="molecule type" value="Genomic_DNA"/>
</dbReference>
<organism evidence="1 2">
    <name type="scientific">Luminiphilus syltensis NOR5-1B</name>
    <dbReference type="NCBI Taxonomy" id="565045"/>
    <lineage>
        <taxon>Bacteria</taxon>
        <taxon>Pseudomonadati</taxon>
        <taxon>Pseudomonadota</taxon>
        <taxon>Gammaproteobacteria</taxon>
        <taxon>Cellvibrionales</taxon>
        <taxon>Halieaceae</taxon>
        <taxon>Luminiphilus</taxon>
    </lineage>
</organism>
<dbReference type="AlphaFoldDB" id="B8KVT0"/>
<evidence type="ECO:0000313" key="1">
    <source>
        <dbReference type="EMBL" id="EED36930.1"/>
    </source>
</evidence>
<accession>B8KVT0</accession>
<gene>
    <name evidence="1" type="ORF">NOR51B_2883</name>
</gene>
<proteinExistence type="predicted"/>
<dbReference type="Proteomes" id="UP000004699">
    <property type="component" value="Unassembled WGS sequence"/>
</dbReference>
<reference evidence="2" key="1">
    <citation type="journal article" date="2013" name="BMC Microbiol.">
        <title>Taxonomy and evolution of bacteriochlorophyll a-containing members of the OM60/NOR5 clade of marine gammaproteobacteria: description of Luminiphilus syltensis gen. nov., sp. nov., reclassification of Haliea rubra as Pseudohaliea rubra gen. nov., comb. nov., and emendation of Chromatocurvus halotolerans.</title>
        <authorList>
            <person name="Spring S."/>
            <person name="Riedel T."/>
            <person name="Sproer C."/>
            <person name="Yan S."/>
            <person name="Harder J."/>
            <person name="Fuchs B.M."/>
        </authorList>
    </citation>
    <scope>NUCLEOTIDE SEQUENCE [LARGE SCALE GENOMIC DNA]</scope>
    <source>
        <strain evidence="2">NOR51-B</strain>
    </source>
</reference>
<sequence>MVWATAQTDQTDAMATSANLIRILITDSPDWNGFYNPFWTDLVDNNSRVQRLVNVSSEVIAVAV</sequence>
<protein>
    <submittedName>
        <fullName evidence="1">Uncharacterized protein</fullName>
    </submittedName>
</protein>
<keyword evidence="2" id="KW-1185">Reference proteome</keyword>
<evidence type="ECO:0000313" key="2">
    <source>
        <dbReference type="Proteomes" id="UP000004699"/>
    </source>
</evidence>
<dbReference type="HOGENOM" id="CLU_2862453_0_0_6"/>
<name>B8KVT0_9GAMM</name>